<gene>
    <name evidence="1" type="ORF">BO97DRAFT_423238</name>
</gene>
<accession>A0A395I289</accession>
<keyword evidence="2" id="KW-1185">Reference proteome</keyword>
<sequence>MSTSSYPTTPRQSHYNVVLIGGATSGASIAWHLSNNPDFNESVLVIGRDPSLEYSAIKASNNCMQQQFAAKVNKEIAQYAAEFVKRFDASFVPDPCVPGVAVMAGTKLSVEARRRYTYIFPVNEPLPQDLPLTIDPSGVHFRSYAANDYLVGCPPIGPDVAVDVDDFSFAEDACEKKILPIITLQIP</sequence>
<organism evidence="1 2">
    <name type="scientific">Aspergillus homomorphus (strain CBS 101889)</name>
    <dbReference type="NCBI Taxonomy" id="1450537"/>
    <lineage>
        <taxon>Eukaryota</taxon>
        <taxon>Fungi</taxon>
        <taxon>Dikarya</taxon>
        <taxon>Ascomycota</taxon>
        <taxon>Pezizomycotina</taxon>
        <taxon>Eurotiomycetes</taxon>
        <taxon>Eurotiomycetidae</taxon>
        <taxon>Eurotiales</taxon>
        <taxon>Aspergillaceae</taxon>
        <taxon>Aspergillus</taxon>
        <taxon>Aspergillus subgen. Circumdati</taxon>
    </lineage>
</organism>
<evidence type="ECO:0000313" key="1">
    <source>
        <dbReference type="EMBL" id="RAL13855.1"/>
    </source>
</evidence>
<dbReference type="OrthoDB" id="424974at2759"/>
<reference evidence="1 2" key="1">
    <citation type="submission" date="2018-02" db="EMBL/GenBank/DDBJ databases">
        <title>The genomes of Aspergillus section Nigri reveals drivers in fungal speciation.</title>
        <authorList>
            <consortium name="DOE Joint Genome Institute"/>
            <person name="Vesth T.C."/>
            <person name="Nybo J."/>
            <person name="Theobald S."/>
            <person name="Brandl J."/>
            <person name="Frisvad J.C."/>
            <person name="Nielsen K.F."/>
            <person name="Lyhne E.K."/>
            <person name="Kogle M.E."/>
            <person name="Kuo A."/>
            <person name="Riley R."/>
            <person name="Clum A."/>
            <person name="Nolan M."/>
            <person name="Lipzen A."/>
            <person name="Salamov A."/>
            <person name="Henrissat B."/>
            <person name="Wiebenga A."/>
            <person name="De vries R.P."/>
            <person name="Grigoriev I.V."/>
            <person name="Mortensen U.H."/>
            <person name="Andersen M.R."/>
            <person name="Baker S.E."/>
        </authorList>
    </citation>
    <scope>NUCLEOTIDE SEQUENCE [LARGE SCALE GENOMIC DNA]</scope>
    <source>
        <strain evidence="1 2">CBS 101889</strain>
    </source>
</reference>
<protein>
    <recommendedName>
        <fullName evidence="3">FAD/NAD(P)-binding domain-containing protein</fullName>
    </recommendedName>
</protein>
<dbReference type="VEuPathDB" id="FungiDB:BO97DRAFT_423238"/>
<dbReference type="EMBL" id="KZ824277">
    <property type="protein sequence ID" value="RAL13855.1"/>
    <property type="molecule type" value="Genomic_DNA"/>
</dbReference>
<dbReference type="AlphaFoldDB" id="A0A395I289"/>
<dbReference type="SUPFAM" id="SSF51905">
    <property type="entry name" value="FAD/NAD(P)-binding domain"/>
    <property type="match status" value="1"/>
</dbReference>
<evidence type="ECO:0008006" key="3">
    <source>
        <dbReference type="Google" id="ProtNLM"/>
    </source>
</evidence>
<dbReference type="Gene3D" id="3.30.9.10">
    <property type="entry name" value="D-Amino Acid Oxidase, subunit A, domain 2"/>
    <property type="match status" value="1"/>
</dbReference>
<dbReference type="Gene3D" id="3.50.50.60">
    <property type="entry name" value="FAD/NAD(P)-binding domain"/>
    <property type="match status" value="1"/>
</dbReference>
<name>A0A395I289_ASPHC</name>
<dbReference type="InterPro" id="IPR036188">
    <property type="entry name" value="FAD/NAD-bd_sf"/>
</dbReference>
<dbReference type="GeneID" id="37201156"/>
<dbReference type="STRING" id="1450537.A0A395I289"/>
<proteinExistence type="predicted"/>
<dbReference type="RefSeq" id="XP_025553009.1">
    <property type="nucleotide sequence ID" value="XM_025696867.1"/>
</dbReference>
<evidence type="ECO:0000313" key="2">
    <source>
        <dbReference type="Proteomes" id="UP000248961"/>
    </source>
</evidence>
<dbReference type="Proteomes" id="UP000248961">
    <property type="component" value="Unassembled WGS sequence"/>
</dbReference>